<evidence type="ECO:0000313" key="1">
    <source>
        <dbReference type="EMBL" id="CAG8485284.1"/>
    </source>
</evidence>
<dbReference type="EMBL" id="CAJVPL010000340">
    <property type="protein sequence ID" value="CAG8485284.1"/>
    <property type="molecule type" value="Genomic_DNA"/>
</dbReference>
<sequence>MKYFPVYYPSEGCGWFGNLDINRVFQSHRLVYGVASETLLTSSSAGSLLTLKYSSYHLLILIISTEKLIPKRSARCLPDPTADSANALFLRPMNWVKKVIIQNEAYNEQKPAVATDLSNSTWVETKYLGVMGVEQ</sequence>
<name>A0A9N8WI64_9GLOM</name>
<dbReference type="AlphaFoldDB" id="A0A9N8WI64"/>
<protein>
    <submittedName>
        <fullName evidence="1">2959_t:CDS:1</fullName>
    </submittedName>
</protein>
<gene>
    <name evidence="1" type="ORF">AGERDE_LOCUS3451</name>
</gene>
<accession>A0A9N8WI64</accession>
<evidence type="ECO:0000313" key="2">
    <source>
        <dbReference type="Proteomes" id="UP000789831"/>
    </source>
</evidence>
<reference evidence="1" key="1">
    <citation type="submission" date="2021-06" db="EMBL/GenBank/DDBJ databases">
        <authorList>
            <person name="Kallberg Y."/>
            <person name="Tangrot J."/>
            <person name="Rosling A."/>
        </authorList>
    </citation>
    <scope>NUCLEOTIDE SEQUENCE</scope>
    <source>
        <strain evidence="1">MT106</strain>
    </source>
</reference>
<proteinExistence type="predicted"/>
<dbReference type="Proteomes" id="UP000789831">
    <property type="component" value="Unassembled WGS sequence"/>
</dbReference>
<keyword evidence="2" id="KW-1185">Reference proteome</keyword>
<comment type="caution">
    <text evidence="1">The sequence shown here is derived from an EMBL/GenBank/DDBJ whole genome shotgun (WGS) entry which is preliminary data.</text>
</comment>
<organism evidence="1 2">
    <name type="scientific">Ambispora gerdemannii</name>
    <dbReference type="NCBI Taxonomy" id="144530"/>
    <lineage>
        <taxon>Eukaryota</taxon>
        <taxon>Fungi</taxon>
        <taxon>Fungi incertae sedis</taxon>
        <taxon>Mucoromycota</taxon>
        <taxon>Glomeromycotina</taxon>
        <taxon>Glomeromycetes</taxon>
        <taxon>Archaeosporales</taxon>
        <taxon>Ambisporaceae</taxon>
        <taxon>Ambispora</taxon>
    </lineage>
</organism>